<dbReference type="OrthoDB" id="1621678at2759"/>
<dbReference type="InterPro" id="IPR050251">
    <property type="entry name" value="HpcH-HpaI_aldolase"/>
</dbReference>
<feature type="compositionally biased region" description="Polar residues" evidence="4">
    <location>
        <begin position="30"/>
        <end position="54"/>
    </location>
</feature>
<evidence type="ECO:0000313" key="6">
    <source>
        <dbReference type="EMBL" id="KAF7345786.1"/>
    </source>
</evidence>
<feature type="region of interest" description="Disordered" evidence="4">
    <location>
        <begin position="30"/>
        <end position="56"/>
    </location>
</feature>
<evidence type="ECO:0000256" key="4">
    <source>
        <dbReference type="SAM" id="MobiDB-lite"/>
    </source>
</evidence>
<comment type="caution">
    <text evidence="6">The sequence shown here is derived from an EMBL/GenBank/DDBJ whole genome shotgun (WGS) entry which is preliminary data.</text>
</comment>
<evidence type="ECO:0000256" key="3">
    <source>
        <dbReference type="ARBA" id="ARBA00023239"/>
    </source>
</evidence>
<reference evidence="6" key="1">
    <citation type="submission" date="2020-05" db="EMBL/GenBank/DDBJ databases">
        <title>Mycena genomes resolve the evolution of fungal bioluminescence.</title>
        <authorList>
            <person name="Tsai I.J."/>
        </authorList>
    </citation>
    <scope>NUCLEOTIDE SEQUENCE</scope>
    <source>
        <strain evidence="6">CCC161011</strain>
    </source>
</reference>
<protein>
    <submittedName>
        <fullName evidence="6">2-keto-3-deoxy-L-rhamnonate aldolase</fullName>
    </submittedName>
</protein>
<comment type="similarity">
    <text evidence="1">Belongs to the HpcH/HpaI aldolase family.</text>
</comment>
<dbReference type="Proteomes" id="UP000620124">
    <property type="component" value="Unassembled WGS sequence"/>
</dbReference>
<evidence type="ECO:0000256" key="2">
    <source>
        <dbReference type="ARBA" id="ARBA00022723"/>
    </source>
</evidence>
<keyword evidence="7" id="KW-1185">Reference proteome</keyword>
<name>A0A8H6XSV0_9AGAR</name>
<proteinExistence type="inferred from homology"/>
<dbReference type="InterPro" id="IPR015813">
    <property type="entry name" value="Pyrv/PenolPyrv_kinase-like_dom"/>
</dbReference>
<sequence>MAVRIAARMRSDTCRVHERASFIWQWPPTLSSKRSRPTSPHSACASQVQASSMLAPSRSPAPELSWVMIDCEHGLTSLNSTLSESVAAIHGARSRPADSPSALVRIPATGISTSTSWQIKYALDAGARGVIVPMVSTVQQAREIASDSRFPPRGRRGFGSSYAHGNWGVSTSEYLTGANDAVSVMVQIETRESLDQVEEIAKVDGIDGIFIGPFDLSISLGYPLPSPDPHPEVEKVIQNIRQTAQKAGKKCAIYCTAGPQAAKRAAEGFDMINVMSDARALSSAILEHLAVAAGTKVQTSTSSRY</sequence>
<dbReference type="GO" id="GO:0016832">
    <property type="term" value="F:aldehyde-lyase activity"/>
    <property type="evidence" value="ECO:0007669"/>
    <property type="project" value="TreeGrafter"/>
</dbReference>
<evidence type="ECO:0000256" key="1">
    <source>
        <dbReference type="ARBA" id="ARBA00005568"/>
    </source>
</evidence>
<dbReference type="InterPro" id="IPR040442">
    <property type="entry name" value="Pyrv_kinase-like_dom_sf"/>
</dbReference>
<dbReference type="GO" id="GO:0046872">
    <property type="term" value="F:metal ion binding"/>
    <property type="evidence" value="ECO:0007669"/>
    <property type="project" value="UniProtKB-KW"/>
</dbReference>
<dbReference type="Pfam" id="PF03328">
    <property type="entry name" value="HpcH_HpaI"/>
    <property type="match status" value="1"/>
</dbReference>
<dbReference type="PANTHER" id="PTHR30502">
    <property type="entry name" value="2-KETO-3-DEOXY-L-RHAMNONATE ALDOLASE"/>
    <property type="match status" value="1"/>
</dbReference>
<accession>A0A8H6XSV0</accession>
<dbReference type="Gene3D" id="3.20.20.60">
    <property type="entry name" value="Phosphoenolpyruvate-binding domains"/>
    <property type="match status" value="1"/>
</dbReference>
<dbReference type="PANTHER" id="PTHR30502:SF0">
    <property type="entry name" value="PHOSPHOENOLPYRUVATE CARBOXYLASE FAMILY PROTEIN"/>
    <property type="match status" value="1"/>
</dbReference>
<keyword evidence="3" id="KW-0456">Lyase</keyword>
<evidence type="ECO:0000313" key="7">
    <source>
        <dbReference type="Proteomes" id="UP000620124"/>
    </source>
</evidence>
<dbReference type="AlphaFoldDB" id="A0A8H6XSV0"/>
<dbReference type="GO" id="GO:0005737">
    <property type="term" value="C:cytoplasm"/>
    <property type="evidence" value="ECO:0007669"/>
    <property type="project" value="TreeGrafter"/>
</dbReference>
<dbReference type="SUPFAM" id="SSF51621">
    <property type="entry name" value="Phosphoenolpyruvate/pyruvate domain"/>
    <property type="match status" value="1"/>
</dbReference>
<gene>
    <name evidence="6" type="ORF">MVEN_01599300</name>
</gene>
<keyword evidence="2" id="KW-0479">Metal-binding</keyword>
<dbReference type="InterPro" id="IPR005000">
    <property type="entry name" value="Aldolase/citrate-lyase_domain"/>
</dbReference>
<organism evidence="6 7">
    <name type="scientific">Mycena venus</name>
    <dbReference type="NCBI Taxonomy" id="2733690"/>
    <lineage>
        <taxon>Eukaryota</taxon>
        <taxon>Fungi</taxon>
        <taxon>Dikarya</taxon>
        <taxon>Basidiomycota</taxon>
        <taxon>Agaricomycotina</taxon>
        <taxon>Agaricomycetes</taxon>
        <taxon>Agaricomycetidae</taxon>
        <taxon>Agaricales</taxon>
        <taxon>Marasmiineae</taxon>
        <taxon>Mycenaceae</taxon>
        <taxon>Mycena</taxon>
    </lineage>
</organism>
<feature type="domain" description="HpcH/HpaI aldolase/citrate lyase" evidence="5">
    <location>
        <begin position="64"/>
        <end position="277"/>
    </location>
</feature>
<evidence type="ECO:0000259" key="5">
    <source>
        <dbReference type="Pfam" id="PF03328"/>
    </source>
</evidence>
<dbReference type="EMBL" id="JACAZI010000013">
    <property type="protein sequence ID" value="KAF7345786.1"/>
    <property type="molecule type" value="Genomic_DNA"/>
</dbReference>